<reference evidence="3" key="1">
    <citation type="submission" date="2020-02" db="EMBL/GenBank/DDBJ databases">
        <authorList>
            <person name="Enbody D E."/>
            <person name="Pettersson E M."/>
        </authorList>
    </citation>
    <scope>NUCLEOTIDE SEQUENCE [LARGE SCALE GENOMIC DNA]</scope>
</reference>
<dbReference type="PANTHER" id="PTHR45710">
    <property type="entry name" value="C-TYPE LECTIN DOMAIN-CONTAINING PROTEIN 180"/>
    <property type="match status" value="1"/>
</dbReference>
<dbReference type="Proteomes" id="UP000694382">
    <property type="component" value="Chromosome Z"/>
</dbReference>
<dbReference type="Gene3D" id="3.10.100.10">
    <property type="entry name" value="Mannose-Binding Protein A, subunit A"/>
    <property type="match status" value="1"/>
</dbReference>
<protein>
    <submittedName>
        <fullName evidence="3">Uncharacterized protein</fullName>
    </submittedName>
</protein>
<sequence>MEEIRVYSGFLGMERNKRAGHSMEMKPEARVACQVMLAVLFAALLITAIAFAVQAFQPHAQPCFQCPFDWIRYRGKCYYFSEVEGNWTSSQDNCSALGASLAMLDSTEDLSFVMRYKGISEHWIGLLREDEEQPWLWVNRSPLSHLRAAWPQQPHKTPVLTLARDSSLGAEGTKAPQEAMGETTQAVVMKTFGGPDETCEEMSEAERCRIKAEFERLRRLRAERERAVLRRLAELDGTFAATQAEKSLQVAEGVAQLHRLIRQLEAKCLPQDVGRILSSLSEMRLHLPSGLPKQLEKSLSSCCHQSDALWEALEKFRASVLGQLSQGISGFCPNQQLASVVAAVQELALLLAQDLCHRHQCPLIVFCHCDRVLVCTACTSIVPTPPCCSKRLLAATRGKEQCNHLEAKTELKCCNFVRVKYETV</sequence>
<comment type="subcellular location">
    <subcellularLocation>
        <location evidence="1">Cell membrane</location>
        <topology evidence="1">Single-pass type II membrane protein</topology>
    </subcellularLocation>
</comment>
<evidence type="ECO:0000256" key="2">
    <source>
        <dbReference type="ARBA" id="ARBA00022734"/>
    </source>
</evidence>
<dbReference type="GO" id="GO:0005886">
    <property type="term" value="C:plasma membrane"/>
    <property type="evidence" value="ECO:0007669"/>
    <property type="project" value="UniProtKB-SubCell"/>
</dbReference>
<evidence type="ECO:0000256" key="1">
    <source>
        <dbReference type="ARBA" id="ARBA00004401"/>
    </source>
</evidence>
<dbReference type="InterPro" id="IPR050828">
    <property type="entry name" value="C-type_lectin/matrix_domain"/>
</dbReference>
<dbReference type="PROSITE" id="PS50041">
    <property type="entry name" value="C_TYPE_LECTIN_2"/>
    <property type="match status" value="1"/>
</dbReference>
<name>A0A8C3MWJ8_GEOPR</name>
<dbReference type="InterPro" id="IPR016186">
    <property type="entry name" value="C-type_lectin-like/link_sf"/>
</dbReference>
<reference evidence="3" key="3">
    <citation type="submission" date="2025-09" db="UniProtKB">
        <authorList>
            <consortium name="Ensembl"/>
        </authorList>
    </citation>
    <scope>IDENTIFICATION</scope>
</reference>
<evidence type="ECO:0000313" key="3">
    <source>
        <dbReference type="Ensembl" id="ENSCPVP00000010185.1"/>
    </source>
</evidence>
<gene>
    <name evidence="3" type="primary">LOC115915166</name>
</gene>
<dbReference type="PANTHER" id="PTHR45710:SF35">
    <property type="entry name" value="C-TYPE LECTIN DOMAIN FAMILY 2 MEMBER D"/>
    <property type="match status" value="1"/>
</dbReference>
<dbReference type="InterPro" id="IPR001304">
    <property type="entry name" value="C-type_lectin-like"/>
</dbReference>
<keyword evidence="2" id="KW-0430">Lectin</keyword>
<proteinExistence type="predicted"/>
<reference evidence="3" key="2">
    <citation type="submission" date="2025-08" db="UniProtKB">
        <authorList>
            <consortium name="Ensembl"/>
        </authorList>
    </citation>
    <scope>IDENTIFICATION</scope>
</reference>
<accession>A0A8C3MWJ8</accession>
<dbReference type="Ensembl" id="ENSCPVT00000010636.2">
    <property type="protein sequence ID" value="ENSCPVP00000010185.1"/>
    <property type="gene ID" value="ENSCPVG00000007456.2"/>
</dbReference>
<organism evidence="3 4">
    <name type="scientific">Geospiza parvula</name>
    <name type="common">Small tree-finch</name>
    <name type="synonym">Camarhynchus parvulus</name>
    <dbReference type="NCBI Taxonomy" id="87175"/>
    <lineage>
        <taxon>Eukaryota</taxon>
        <taxon>Metazoa</taxon>
        <taxon>Chordata</taxon>
        <taxon>Craniata</taxon>
        <taxon>Vertebrata</taxon>
        <taxon>Euteleostomi</taxon>
        <taxon>Archelosauria</taxon>
        <taxon>Archosauria</taxon>
        <taxon>Dinosauria</taxon>
        <taxon>Saurischia</taxon>
        <taxon>Theropoda</taxon>
        <taxon>Coelurosauria</taxon>
        <taxon>Aves</taxon>
        <taxon>Neognathae</taxon>
        <taxon>Neoaves</taxon>
        <taxon>Telluraves</taxon>
        <taxon>Australaves</taxon>
        <taxon>Passeriformes</taxon>
        <taxon>Thraupidae</taxon>
        <taxon>Camarhynchus</taxon>
    </lineage>
</organism>
<dbReference type="GO" id="GO:0030246">
    <property type="term" value="F:carbohydrate binding"/>
    <property type="evidence" value="ECO:0007669"/>
    <property type="project" value="UniProtKB-KW"/>
</dbReference>
<dbReference type="AlphaFoldDB" id="A0A8C3MWJ8"/>
<dbReference type="Pfam" id="PF00059">
    <property type="entry name" value="Lectin_C"/>
    <property type="match status" value="1"/>
</dbReference>
<dbReference type="CDD" id="cd03593">
    <property type="entry name" value="CLECT_NK_receptors_like"/>
    <property type="match status" value="1"/>
</dbReference>
<dbReference type="InterPro" id="IPR016187">
    <property type="entry name" value="CTDL_fold"/>
</dbReference>
<dbReference type="InterPro" id="IPR033992">
    <property type="entry name" value="NKR-like_CTLD"/>
</dbReference>
<evidence type="ECO:0000313" key="4">
    <source>
        <dbReference type="Proteomes" id="UP000694382"/>
    </source>
</evidence>
<dbReference type="SMART" id="SM00034">
    <property type="entry name" value="CLECT"/>
    <property type="match status" value="1"/>
</dbReference>
<dbReference type="SUPFAM" id="SSF56436">
    <property type="entry name" value="C-type lectin-like"/>
    <property type="match status" value="1"/>
</dbReference>
<keyword evidence="4" id="KW-1185">Reference proteome</keyword>